<evidence type="ECO:0000256" key="1">
    <source>
        <dbReference type="ARBA" id="ARBA00004651"/>
    </source>
</evidence>
<sequence>MTDASERDTPKRPARTAPLWRRAAALFYDMLFVIAVVILATFIALVFTGGEPVPPEGPVQWLFRGYLLAWIAAYFVFFWCRFGQTPGMKVWRLLLIRERAGACLGPMLARFGFGLLSLATLGLLFFAARRDPQRRSWIDDRQAMRVVQLLPGG</sequence>
<protein>
    <submittedName>
        <fullName evidence="8">RDD family protein</fullName>
    </submittedName>
</protein>
<evidence type="ECO:0000256" key="2">
    <source>
        <dbReference type="ARBA" id="ARBA00022475"/>
    </source>
</evidence>
<dbReference type="InterPro" id="IPR010432">
    <property type="entry name" value="RDD"/>
</dbReference>
<dbReference type="InterPro" id="IPR051791">
    <property type="entry name" value="Pra-immunoreactive"/>
</dbReference>
<dbReference type="Pfam" id="PF06271">
    <property type="entry name" value="RDD"/>
    <property type="match status" value="1"/>
</dbReference>
<accession>A0ABZ0YUW2</accession>
<comment type="subcellular location">
    <subcellularLocation>
        <location evidence="1">Cell membrane</location>
        <topology evidence="1">Multi-pass membrane protein</topology>
    </subcellularLocation>
</comment>
<feature type="domain" description="RDD" evidence="7">
    <location>
        <begin position="16"/>
        <end position="139"/>
    </location>
</feature>
<keyword evidence="5 6" id="KW-0472">Membrane</keyword>
<dbReference type="EMBL" id="CP140153">
    <property type="protein sequence ID" value="WQH15959.1"/>
    <property type="molecule type" value="Genomic_DNA"/>
</dbReference>
<organism evidence="8 9">
    <name type="scientific">Guyparkeria halophila</name>
    <dbReference type="NCBI Taxonomy" id="47960"/>
    <lineage>
        <taxon>Bacteria</taxon>
        <taxon>Pseudomonadati</taxon>
        <taxon>Pseudomonadota</taxon>
        <taxon>Gammaproteobacteria</taxon>
        <taxon>Chromatiales</taxon>
        <taxon>Thioalkalibacteraceae</taxon>
        <taxon>Guyparkeria</taxon>
    </lineage>
</organism>
<evidence type="ECO:0000256" key="4">
    <source>
        <dbReference type="ARBA" id="ARBA00022989"/>
    </source>
</evidence>
<dbReference type="PANTHER" id="PTHR36115:SF10">
    <property type="entry name" value="RDD DOMAIN-CONTAINING PROTEIN"/>
    <property type="match status" value="1"/>
</dbReference>
<feature type="transmembrane region" description="Helical" evidence="6">
    <location>
        <begin position="25"/>
        <end position="49"/>
    </location>
</feature>
<evidence type="ECO:0000259" key="7">
    <source>
        <dbReference type="Pfam" id="PF06271"/>
    </source>
</evidence>
<name>A0ABZ0YUW2_9GAMM</name>
<evidence type="ECO:0000313" key="9">
    <source>
        <dbReference type="Proteomes" id="UP001327459"/>
    </source>
</evidence>
<feature type="transmembrane region" description="Helical" evidence="6">
    <location>
        <begin position="101"/>
        <end position="127"/>
    </location>
</feature>
<dbReference type="PANTHER" id="PTHR36115">
    <property type="entry name" value="PROLINE-RICH ANTIGEN HOMOLOG-RELATED"/>
    <property type="match status" value="1"/>
</dbReference>
<feature type="transmembrane region" description="Helical" evidence="6">
    <location>
        <begin position="61"/>
        <end position="80"/>
    </location>
</feature>
<keyword evidence="4 6" id="KW-1133">Transmembrane helix</keyword>
<dbReference type="RefSeq" id="WP_322520982.1">
    <property type="nucleotide sequence ID" value="NZ_CP140153.1"/>
</dbReference>
<reference evidence="8 9" key="1">
    <citation type="submission" date="2023-11" db="EMBL/GenBank/DDBJ databases">
        <title>MicrobeMod: A computational toolkit for identifying prokaryotic methylation and restriction-modification with nanopore sequencing.</title>
        <authorList>
            <person name="Crits-Christoph A."/>
            <person name="Kang S.C."/>
            <person name="Lee H."/>
            <person name="Ostrov N."/>
        </authorList>
    </citation>
    <scope>NUCLEOTIDE SEQUENCE [LARGE SCALE GENOMIC DNA]</scope>
    <source>
        <strain evidence="8 9">ATCC 49870</strain>
    </source>
</reference>
<evidence type="ECO:0000313" key="8">
    <source>
        <dbReference type="EMBL" id="WQH15959.1"/>
    </source>
</evidence>
<keyword evidence="9" id="KW-1185">Reference proteome</keyword>
<evidence type="ECO:0000256" key="5">
    <source>
        <dbReference type="ARBA" id="ARBA00023136"/>
    </source>
</evidence>
<gene>
    <name evidence="8" type="ORF">SR882_09350</name>
</gene>
<keyword evidence="3 6" id="KW-0812">Transmembrane</keyword>
<evidence type="ECO:0000256" key="3">
    <source>
        <dbReference type="ARBA" id="ARBA00022692"/>
    </source>
</evidence>
<keyword evidence="2" id="KW-1003">Cell membrane</keyword>
<dbReference type="Proteomes" id="UP001327459">
    <property type="component" value="Chromosome"/>
</dbReference>
<proteinExistence type="predicted"/>
<evidence type="ECO:0000256" key="6">
    <source>
        <dbReference type="SAM" id="Phobius"/>
    </source>
</evidence>